<dbReference type="STRING" id="1297617.IB211_02405"/>
<dbReference type="CDD" id="cd00038">
    <property type="entry name" value="CAP_ED"/>
    <property type="match status" value="1"/>
</dbReference>
<evidence type="ECO:0000313" key="7">
    <source>
        <dbReference type="EMBL" id="PVY48647.1"/>
    </source>
</evidence>
<sequence length="225" mass="24969">MDFISLSKTALFRGTTPQETEKMLSCLGAEQRHFSKGEMICRTGDIVTALGMVLTGSVLIENNDLWGNTTVLDSVGPGQIFAETYACTSGEPLMVNVVAAEPVDVLFLNMDRVLQVCSHACTHHNRLIRNLLSISAQKNLNLSRKIFHTASKSIRGRLSSYLSYQAIRSGSHSFTIPFNRQQLADYLNVDRSALSNELSKMQKEGLLKVDKSRFELMYDSHGFGS</sequence>
<dbReference type="Proteomes" id="UP000064844">
    <property type="component" value="Chromosome"/>
</dbReference>
<dbReference type="Pfam" id="PF00027">
    <property type="entry name" value="cNMP_binding"/>
    <property type="match status" value="1"/>
</dbReference>
<evidence type="ECO:0000256" key="1">
    <source>
        <dbReference type="ARBA" id="ARBA00023015"/>
    </source>
</evidence>
<accession>A0A0S2W623</accession>
<reference evidence="8" key="2">
    <citation type="submission" date="2015-04" db="EMBL/GenBank/DDBJ databases">
        <title>A butyrogenic pathway from the amino acid lysine in a human gut commensal.</title>
        <authorList>
            <person name="de Vos W.M."/>
            <person name="Bui N.T.P."/>
            <person name="Plugge C.M."/>
            <person name="Ritari J."/>
        </authorList>
    </citation>
    <scope>NUCLEOTIDE SEQUENCE [LARGE SCALE GENOMIC DNA]</scope>
    <source>
        <strain evidence="8">AF211</strain>
    </source>
</reference>
<dbReference type="GO" id="GO:0005829">
    <property type="term" value="C:cytosol"/>
    <property type="evidence" value="ECO:0007669"/>
    <property type="project" value="TreeGrafter"/>
</dbReference>
<keyword evidence="2" id="KW-0238">DNA-binding</keyword>
<dbReference type="Pfam" id="PF13545">
    <property type="entry name" value="HTH_Crp_2"/>
    <property type="match status" value="1"/>
</dbReference>
<keyword evidence="3" id="KW-0804">Transcription</keyword>
<evidence type="ECO:0000259" key="4">
    <source>
        <dbReference type="PROSITE" id="PS50042"/>
    </source>
</evidence>
<dbReference type="InterPro" id="IPR014710">
    <property type="entry name" value="RmlC-like_jellyroll"/>
</dbReference>
<proteinExistence type="predicted"/>
<dbReference type="AlphaFoldDB" id="A0A0S2W623"/>
<dbReference type="KEGG" id="ibu:IB211_02405"/>
<reference evidence="7 9" key="3">
    <citation type="submission" date="2018-04" db="EMBL/GenBank/DDBJ databases">
        <title>Genomic Encyclopedia of Type Strains, Phase IV (KMG-IV): sequencing the most valuable type-strain genomes for metagenomic binning, comparative biology and taxonomic classification.</title>
        <authorList>
            <person name="Goeker M."/>
        </authorList>
    </citation>
    <scope>NUCLEOTIDE SEQUENCE [LARGE SCALE GENOMIC DNA]</scope>
    <source>
        <strain evidence="7 9">DSM 26588</strain>
    </source>
</reference>
<keyword evidence="1" id="KW-0805">Transcription regulation</keyword>
<evidence type="ECO:0000313" key="6">
    <source>
        <dbReference type="EMBL" id="ALP94796.1"/>
    </source>
</evidence>
<dbReference type="InterPro" id="IPR000595">
    <property type="entry name" value="cNMP-bd_dom"/>
</dbReference>
<dbReference type="Proteomes" id="UP000245778">
    <property type="component" value="Unassembled WGS sequence"/>
</dbReference>
<evidence type="ECO:0000256" key="2">
    <source>
        <dbReference type="ARBA" id="ARBA00023125"/>
    </source>
</evidence>
<dbReference type="EMBL" id="QEKK01000006">
    <property type="protein sequence ID" value="PVY48647.1"/>
    <property type="molecule type" value="Genomic_DNA"/>
</dbReference>
<dbReference type="PROSITE" id="PS51063">
    <property type="entry name" value="HTH_CRP_2"/>
    <property type="match status" value="1"/>
</dbReference>
<dbReference type="SUPFAM" id="SSF51206">
    <property type="entry name" value="cAMP-binding domain-like"/>
    <property type="match status" value="1"/>
</dbReference>
<evidence type="ECO:0000313" key="9">
    <source>
        <dbReference type="Proteomes" id="UP000245778"/>
    </source>
</evidence>
<feature type="domain" description="Cyclic nucleotide-binding" evidence="4">
    <location>
        <begin position="11"/>
        <end position="134"/>
    </location>
</feature>
<dbReference type="PANTHER" id="PTHR24567:SF58">
    <property type="entry name" value="CYCLIC AMP-BINDING REGULATORY PROTEIN"/>
    <property type="match status" value="1"/>
</dbReference>
<protein>
    <submittedName>
        <fullName evidence="7">CRP-like cAMP-binding protein</fullName>
    </submittedName>
    <submittedName>
        <fullName evidence="6">Hcp transcriptional regulator HcpR (Crp/Fnr family)</fullName>
    </submittedName>
</protein>
<dbReference type="GO" id="GO:0003700">
    <property type="term" value="F:DNA-binding transcription factor activity"/>
    <property type="evidence" value="ECO:0007669"/>
    <property type="project" value="TreeGrafter"/>
</dbReference>
<dbReference type="OrthoDB" id="9774616at2"/>
<dbReference type="SMART" id="SM00419">
    <property type="entry name" value="HTH_CRP"/>
    <property type="match status" value="1"/>
</dbReference>
<reference evidence="6 8" key="1">
    <citation type="journal article" date="2015" name="Nat. Commun.">
        <title>Production of butyrate from lysine and the Amadori product fructoselysine by a human gut commensal.</title>
        <authorList>
            <person name="Bui T.P."/>
            <person name="Ritari J."/>
            <person name="Boeren S."/>
            <person name="de Waard P."/>
            <person name="Plugge C.M."/>
            <person name="de Vos W.M."/>
        </authorList>
    </citation>
    <scope>NUCLEOTIDE SEQUENCE [LARGE SCALE GENOMIC DNA]</scope>
    <source>
        <strain evidence="6 8">AF211</strain>
    </source>
</reference>
<evidence type="ECO:0000313" key="8">
    <source>
        <dbReference type="Proteomes" id="UP000064844"/>
    </source>
</evidence>
<dbReference type="PATRIC" id="fig|1297617.4.peg.2477"/>
<evidence type="ECO:0000259" key="5">
    <source>
        <dbReference type="PROSITE" id="PS51063"/>
    </source>
</evidence>
<dbReference type="RefSeq" id="WP_033118687.1">
    <property type="nucleotide sequence ID" value="NZ_CALICV010000035.1"/>
</dbReference>
<dbReference type="eggNOG" id="COG0664">
    <property type="taxonomic scope" value="Bacteria"/>
</dbReference>
<dbReference type="InterPro" id="IPR050397">
    <property type="entry name" value="Env_Response_Regulators"/>
</dbReference>
<feature type="domain" description="HTH crp-type" evidence="5">
    <location>
        <begin position="152"/>
        <end position="220"/>
    </location>
</feature>
<evidence type="ECO:0000256" key="3">
    <source>
        <dbReference type="ARBA" id="ARBA00023163"/>
    </source>
</evidence>
<dbReference type="InterPro" id="IPR012318">
    <property type="entry name" value="HTH_CRP"/>
</dbReference>
<dbReference type="PROSITE" id="PS50042">
    <property type="entry name" value="CNMP_BINDING_3"/>
    <property type="match status" value="1"/>
</dbReference>
<dbReference type="GO" id="GO:0003677">
    <property type="term" value="F:DNA binding"/>
    <property type="evidence" value="ECO:0007669"/>
    <property type="project" value="UniProtKB-KW"/>
</dbReference>
<dbReference type="InterPro" id="IPR018490">
    <property type="entry name" value="cNMP-bd_dom_sf"/>
</dbReference>
<dbReference type="SUPFAM" id="SSF46785">
    <property type="entry name" value="Winged helix' DNA-binding domain"/>
    <property type="match status" value="1"/>
</dbReference>
<dbReference type="PANTHER" id="PTHR24567">
    <property type="entry name" value="CRP FAMILY TRANSCRIPTIONAL REGULATORY PROTEIN"/>
    <property type="match status" value="1"/>
</dbReference>
<dbReference type="Gene3D" id="2.60.120.10">
    <property type="entry name" value="Jelly Rolls"/>
    <property type="match status" value="1"/>
</dbReference>
<dbReference type="EMBL" id="CP011307">
    <property type="protein sequence ID" value="ALP94796.1"/>
    <property type="molecule type" value="Genomic_DNA"/>
</dbReference>
<organism evidence="6 8">
    <name type="scientific">Intestinimonas butyriciproducens</name>
    <dbReference type="NCBI Taxonomy" id="1297617"/>
    <lineage>
        <taxon>Bacteria</taxon>
        <taxon>Bacillati</taxon>
        <taxon>Bacillota</taxon>
        <taxon>Clostridia</taxon>
        <taxon>Eubacteriales</taxon>
        <taxon>Intestinimonas</taxon>
    </lineage>
</organism>
<gene>
    <name evidence="7" type="ORF">C7373_106155</name>
    <name evidence="6" type="ORF">IB211_02405</name>
</gene>
<dbReference type="InterPro" id="IPR036390">
    <property type="entry name" value="WH_DNA-bd_sf"/>
</dbReference>
<dbReference type="GeneID" id="93228457"/>
<keyword evidence="8" id="KW-1185">Reference proteome</keyword>
<name>A0A0S2W623_9FIRM</name>